<dbReference type="Gene3D" id="2.170.300.10">
    <property type="entry name" value="Tie2 ligand-binding domain superfamily"/>
    <property type="match status" value="3"/>
</dbReference>
<evidence type="ECO:0000256" key="6">
    <source>
        <dbReference type="SAM" id="Phobius"/>
    </source>
</evidence>
<dbReference type="InterPro" id="IPR002049">
    <property type="entry name" value="LE_dom"/>
</dbReference>
<evidence type="ECO:0000256" key="3">
    <source>
        <dbReference type="ARBA" id="ARBA00022737"/>
    </source>
</evidence>
<keyword evidence="2" id="KW-0732">Signal</keyword>
<dbReference type="InterPro" id="IPR008979">
    <property type="entry name" value="Galactose-bd-like_sf"/>
</dbReference>
<dbReference type="InterPro" id="IPR000998">
    <property type="entry name" value="MAM_dom"/>
</dbReference>
<dbReference type="SUPFAM" id="SSF49899">
    <property type="entry name" value="Concanavalin A-like lectins/glucanases"/>
    <property type="match status" value="1"/>
</dbReference>
<keyword evidence="1 5" id="KW-0245">EGF-like domain</keyword>
<dbReference type="SUPFAM" id="SSF57196">
    <property type="entry name" value="EGF/Laminin"/>
    <property type="match status" value="1"/>
</dbReference>
<dbReference type="FunFam" id="2.170.300.10:FF:000041">
    <property type="entry name" value="Tyrosine protein kinase receptor tie-1, putative"/>
    <property type="match status" value="2"/>
</dbReference>
<evidence type="ECO:0000256" key="4">
    <source>
        <dbReference type="ARBA" id="ARBA00023157"/>
    </source>
</evidence>
<evidence type="ECO:0000256" key="2">
    <source>
        <dbReference type="ARBA" id="ARBA00022729"/>
    </source>
</evidence>
<keyword evidence="6" id="KW-0812">Transmembrane</keyword>
<protein>
    <submittedName>
        <fullName evidence="10">Uncharacterized protein</fullName>
    </submittedName>
</protein>
<feature type="transmembrane region" description="Helical" evidence="6">
    <location>
        <begin position="1588"/>
        <end position="1607"/>
    </location>
</feature>
<feature type="domain" description="F5/8 type C" evidence="7">
    <location>
        <begin position="675"/>
        <end position="837"/>
    </location>
</feature>
<evidence type="ECO:0000313" key="11">
    <source>
        <dbReference type="Proteomes" id="UP000594262"/>
    </source>
</evidence>
<dbReference type="GO" id="GO:0016020">
    <property type="term" value="C:membrane"/>
    <property type="evidence" value="ECO:0007669"/>
    <property type="project" value="InterPro"/>
</dbReference>
<feature type="domain" description="EGF-like" evidence="8">
    <location>
        <begin position="1290"/>
        <end position="1320"/>
    </location>
</feature>
<dbReference type="InterPro" id="IPR042635">
    <property type="entry name" value="MEGF10/SREC1/2-like"/>
</dbReference>
<dbReference type="PRINTS" id="PR00011">
    <property type="entry name" value="EGFLAMININ"/>
</dbReference>
<evidence type="ECO:0000256" key="1">
    <source>
        <dbReference type="ARBA" id="ARBA00022536"/>
    </source>
</evidence>
<dbReference type="SUPFAM" id="SSF49785">
    <property type="entry name" value="Galactose-binding domain-like"/>
    <property type="match status" value="1"/>
</dbReference>
<keyword evidence="3" id="KW-0677">Repeat</keyword>
<dbReference type="PANTHER" id="PTHR24043:SF8">
    <property type="entry name" value="EGF-LIKE DOMAIN-CONTAINING PROTEIN"/>
    <property type="match status" value="1"/>
</dbReference>
<evidence type="ECO:0000259" key="9">
    <source>
        <dbReference type="PROSITE" id="PS50060"/>
    </source>
</evidence>
<keyword evidence="4 5" id="KW-1015">Disulfide bond</keyword>
<dbReference type="GO" id="GO:0005044">
    <property type="term" value="F:scavenger receptor activity"/>
    <property type="evidence" value="ECO:0007669"/>
    <property type="project" value="InterPro"/>
</dbReference>
<dbReference type="OrthoDB" id="409374at2759"/>
<feature type="disulfide bond" evidence="5">
    <location>
        <begin position="1310"/>
        <end position="1319"/>
    </location>
</feature>
<keyword evidence="6" id="KW-0472">Membrane</keyword>
<dbReference type="SMART" id="SM00181">
    <property type="entry name" value="EGF"/>
    <property type="match status" value="12"/>
</dbReference>
<dbReference type="InterPro" id="IPR000421">
    <property type="entry name" value="FA58C"/>
</dbReference>
<organism evidence="10 11">
    <name type="scientific">Clytia hemisphaerica</name>
    <dbReference type="NCBI Taxonomy" id="252671"/>
    <lineage>
        <taxon>Eukaryota</taxon>
        <taxon>Metazoa</taxon>
        <taxon>Cnidaria</taxon>
        <taxon>Hydrozoa</taxon>
        <taxon>Hydroidolina</taxon>
        <taxon>Leptothecata</taxon>
        <taxon>Obeliida</taxon>
        <taxon>Clytiidae</taxon>
        <taxon>Clytia</taxon>
    </lineage>
</organism>
<dbReference type="Gene3D" id="2.10.25.10">
    <property type="entry name" value="Laminin"/>
    <property type="match status" value="1"/>
</dbReference>
<keyword evidence="11" id="KW-1185">Reference proteome</keyword>
<evidence type="ECO:0000256" key="5">
    <source>
        <dbReference type="PROSITE-ProRule" id="PRU00076"/>
    </source>
</evidence>
<accession>A0A7M5XHW3</accession>
<sequence length="1716" mass="192621">MPSPYGGDNRGRVIFIGEGWGGNTHSQSSTLSNVNVVVEVWYDGPTPSFEMHVPIYTTGKSSSRRYGNPLEMVPELISVRVASANKAAGQDYHFHATGSSQVSTKTLGDKSRKYGGLIFGYNHKEIILWGPSKKNGGCIAVGKRWGDGKESDLMFAHNCTVHIRMWVSSFPLPAFQSEWTAYKANQHSDSFIEIKHNLRKYPSLVKVQYRKPYENEPTLIFEGTASVQSTPFSSNKYGGVIYAYNKDSIRIWLPTSSSKSTQAYAIYVGDGWVKNKNIKDDHRDIEEYSEEVELRVLVYADICPLDDEVVDAQRTCRRGSETEITQVMSLWNQCSNPCGEGRKTRNVKECSGKGLQEVMRCNFAKDFCGFTRSGFDWIRTKGKKGNSKYPEIPFEGYPAGSYFVYANSTFSKFEYGKATLTSPVINHGENCVLQFHYNAMSYFGYIYVSAKTNDGKWHDYVWRFKDSVPMKGLWRKGFINFGVELTKPIIQIKFVHRLEAHMNGCPDQCNPVSIADIRMECERPDSFKLTTTQCQEQEKPSAGCFVNAFRPYHKGPAWKVNKTTINSKGEDIGRYIVADGKEGDEIATYRVRIPRTGLYMVWFENFCTSFNSNDVTIVFDDDTYTTATFFNLVTSMWSPISRYYKLSAGDYPIILKQKEAGFRYKNMMVVPKDIDVWGTLGLQNRLIPDNGFSALYLSGYDLTLLDYMLFARLNSPAAWMPTDMSVGKFYLQISLPNIAMINRLAIQGGHGINNKDVKCWTDEFQVKYSLDTKNFQWYRNDTTDEKQFTFKNVGLKAATYQKVIYHNFFYTLVARAVRMYPTHYQFSGCMAIELYGHYISEGLCPQLVTKSKEATCTGNGNCGSDTKQCVPDKATNSSVCGCKTGYHGNDCRFTGCENNPCINGGKCVMQKGTEFKCDCPAGLTGKFCEKKCPTGYYGRNCLYKCSCVGFCDSKTGVCNCKAGLMGQYCNEPCPNGLYGVGCVEKCSCDSYMKCNPVNGHCACAAGFYSNKCEKQCEDGFYGEDCKHKCSCENGVCDRFNGTCACAKGWYGNKCDTPCPQGSYGQGCIYMCGFKPTEVRKKCNPVNGHMICVAGYRGNNCEHPCDPFWYGEDCTSKCTCMQQNTNMCDPQKGQCICKPGFRGENCEHPCDGTTWGVDCKNQCLCKNGADCDAVTGDCTCIRGFQGAQCESKCDVGTYGDGCTEKCFCSKAHSDGCSHSDGTCICKQGYTGTHCTEKCSRNRWGRNCREKCLCVNGANCDHLDGFCDCQPGFQGQYCAQECPQGLFGEACMQSCLCKNNAHCDSVSGACTCLDGFYGEHCEKKCSPGFYGHKCLNKCKCDVNNSIECGKIKGTCFCKPGFVGEFCTEECPYNMWGEGCNQVCYPCRHADGTCDKRDGNCTCAAGFTGTKCDNDCPRDHFGRACLEKCNCASGEICHNVDGTCYTLDDHTLNVMFKIDKATLSSRKYYFRENLEVLFGQCYYNYKEDMRKYPDQNITETRRCRTSSRELGSFIVRVIEIKEVYTEESEPVSLVTIVVQNGTTALSSEFLRDFFVYMGKANIDNTVTYAYYTGQTFEKQTSAPWYNSHLKFILIGIGAFLFIIVIIIGAVRCTKKIPQPSPFQKIKRSSKDSVELRPCLNGPQSHLLAFQNPYYDVIAAMGLDDDIEEDYYNPLYEVPSDSETDPDDMYFTYRTNRRHFHPRNQFPYDKDSGFSSGTLM</sequence>
<comment type="caution">
    <text evidence="5">Lacks conserved residue(s) required for the propagation of feature annotation.</text>
</comment>
<dbReference type="CDD" id="cd00055">
    <property type="entry name" value="EGF_Lam"/>
    <property type="match status" value="2"/>
</dbReference>
<dbReference type="SMART" id="SM00180">
    <property type="entry name" value="EGF_Lam"/>
    <property type="match status" value="9"/>
</dbReference>
<keyword evidence="6" id="KW-1133">Transmembrane helix</keyword>
<dbReference type="PROSITE" id="PS50022">
    <property type="entry name" value="FA58C_3"/>
    <property type="match status" value="1"/>
</dbReference>
<dbReference type="Proteomes" id="UP000594262">
    <property type="component" value="Unplaced"/>
</dbReference>
<dbReference type="Gene3D" id="2.60.120.260">
    <property type="entry name" value="Galactose-binding domain-like"/>
    <property type="match status" value="1"/>
</dbReference>
<name>A0A7M5XHW3_9CNID</name>
<reference evidence="10" key="1">
    <citation type="submission" date="2021-01" db="UniProtKB">
        <authorList>
            <consortium name="EnsemblMetazoa"/>
        </authorList>
    </citation>
    <scope>IDENTIFICATION</scope>
</reference>
<feature type="disulfide bond" evidence="5">
    <location>
        <begin position="919"/>
        <end position="928"/>
    </location>
</feature>
<dbReference type="FunFam" id="2.170.300.10:FF:000002">
    <property type="entry name" value="Multiple epidermal growth factor-like domains 10"/>
    <property type="match status" value="1"/>
</dbReference>
<dbReference type="PROSITE" id="PS50026">
    <property type="entry name" value="EGF_3"/>
    <property type="match status" value="2"/>
</dbReference>
<evidence type="ECO:0000313" key="10">
    <source>
        <dbReference type="EnsemblMetazoa" id="CLYHEMP023810.1"/>
    </source>
</evidence>
<dbReference type="CDD" id="cd00054">
    <property type="entry name" value="EGF_CA"/>
    <property type="match status" value="1"/>
</dbReference>
<evidence type="ECO:0000259" key="7">
    <source>
        <dbReference type="PROSITE" id="PS50022"/>
    </source>
</evidence>
<dbReference type="CDD" id="cd02795">
    <property type="entry name" value="CBM6-CBM35-CBM36_like"/>
    <property type="match status" value="1"/>
</dbReference>
<dbReference type="PROSITE" id="PS50060">
    <property type="entry name" value="MAM_2"/>
    <property type="match status" value="1"/>
</dbReference>
<dbReference type="InterPro" id="IPR013320">
    <property type="entry name" value="ConA-like_dom_sf"/>
</dbReference>
<evidence type="ECO:0000259" key="8">
    <source>
        <dbReference type="PROSITE" id="PS50026"/>
    </source>
</evidence>
<dbReference type="Pfam" id="PF00008">
    <property type="entry name" value="EGF"/>
    <property type="match status" value="1"/>
</dbReference>
<feature type="domain" description="MAM" evidence="9">
    <location>
        <begin position="359"/>
        <end position="536"/>
    </location>
</feature>
<dbReference type="Pfam" id="PF00053">
    <property type="entry name" value="EGF_laminin"/>
    <property type="match status" value="1"/>
</dbReference>
<proteinExistence type="predicted"/>
<dbReference type="EnsemblMetazoa" id="CLYHEMT023810.1">
    <property type="protein sequence ID" value="CLYHEMP023810.1"/>
    <property type="gene ID" value="CLYHEMG023810"/>
</dbReference>
<feature type="domain" description="EGF-like" evidence="8">
    <location>
        <begin position="892"/>
        <end position="929"/>
    </location>
</feature>
<dbReference type="PANTHER" id="PTHR24043">
    <property type="entry name" value="SCAVENGER RECEPTOR CLASS F"/>
    <property type="match status" value="1"/>
</dbReference>
<dbReference type="InterPro" id="IPR000742">
    <property type="entry name" value="EGF"/>
</dbReference>
<dbReference type="PROSITE" id="PS00022">
    <property type="entry name" value="EGF_1"/>
    <property type="match status" value="5"/>
</dbReference>